<evidence type="ECO:0000313" key="1">
    <source>
        <dbReference type="EMBL" id="SHE59161.1"/>
    </source>
</evidence>
<gene>
    <name evidence="1" type="ORF">SAMN02745218_00546</name>
</gene>
<reference evidence="2" key="1">
    <citation type="submission" date="2016-11" db="EMBL/GenBank/DDBJ databases">
        <authorList>
            <person name="Varghese N."/>
            <person name="Submissions S."/>
        </authorList>
    </citation>
    <scope>NUCLEOTIDE SEQUENCE [LARGE SCALE GENOMIC DNA]</scope>
    <source>
        <strain evidence="2">DSM 11792</strain>
    </source>
</reference>
<dbReference type="EMBL" id="FQUW01000007">
    <property type="protein sequence ID" value="SHE59161.1"/>
    <property type="molecule type" value="Genomic_DNA"/>
</dbReference>
<evidence type="ECO:0008006" key="3">
    <source>
        <dbReference type="Google" id="ProtNLM"/>
    </source>
</evidence>
<name>A0A1M4UQZ3_9FIRM</name>
<evidence type="ECO:0000313" key="2">
    <source>
        <dbReference type="Proteomes" id="UP000184196"/>
    </source>
</evidence>
<organism evidence="1 2">
    <name type="scientific">Desulfofundulus australicus DSM 11792</name>
    <dbReference type="NCBI Taxonomy" id="1121425"/>
    <lineage>
        <taxon>Bacteria</taxon>
        <taxon>Bacillati</taxon>
        <taxon>Bacillota</taxon>
        <taxon>Clostridia</taxon>
        <taxon>Eubacteriales</taxon>
        <taxon>Peptococcaceae</taxon>
        <taxon>Desulfofundulus</taxon>
    </lineage>
</organism>
<proteinExistence type="predicted"/>
<accession>A0A1M4UQZ3</accession>
<protein>
    <recommendedName>
        <fullName evidence="3">PASTA domain-containing protein</fullName>
    </recommendedName>
</protein>
<dbReference type="Proteomes" id="UP000184196">
    <property type="component" value="Unassembled WGS sequence"/>
</dbReference>
<sequence>MPREEQIPDVLALKLEEALAICNQMGWQVEVQTTAPPRGISGGTERVVRFTVTAPGKGVLTVAREKTGKEV</sequence>
<dbReference type="OrthoDB" id="1787418at2"/>
<dbReference type="AlphaFoldDB" id="A0A1M4UQZ3"/>
<keyword evidence="2" id="KW-1185">Reference proteome</keyword>
<dbReference type="RefSeq" id="WP_027355462.1">
    <property type="nucleotide sequence ID" value="NZ_FQUW01000007.1"/>
</dbReference>